<sequence>MTEIETPLNDYCSSYETMVEEIQEGIAEGFNEGLIAGIKQGFIAGIKECRTSGFDNIDVKGMVEILENSFETASEKTIQITYRQVVGNEYREKIGPSFKKKMEEACDKAVERIKNSDCELEEASALKLMYRVDISIEKIRECIGSACGSMKKQFSTNMVFESFFDCIQDEFKKGLDKSLETCEGRACKTIDSKTDNKNRVDESIEKFKDCIGNACSGIKKTLPADVIFTNFFDCLQDEFNKDLNEKLKACEKRICKTIDDKTGDKKADHE</sequence>
<dbReference type="Proteomes" id="UP000033096">
    <property type="component" value="Chromosome"/>
</dbReference>
<evidence type="ECO:0000313" key="2">
    <source>
        <dbReference type="Proteomes" id="UP000033096"/>
    </source>
</evidence>
<dbReference type="KEGG" id="mvc:MSVAZ_1272"/>
<name>A0A0E3LH27_9EURY</name>
<reference evidence="1 2" key="1">
    <citation type="submission" date="2014-07" db="EMBL/GenBank/DDBJ databases">
        <title>Methanogenic archaea and the global carbon cycle.</title>
        <authorList>
            <person name="Henriksen J.R."/>
            <person name="Luke J."/>
            <person name="Reinhart S."/>
            <person name="Benedict M.N."/>
            <person name="Youngblut N.D."/>
            <person name="Metcalf M.E."/>
            <person name="Whitaker R.J."/>
            <person name="Metcalf W.W."/>
        </authorList>
    </citation>
    <scope>NUCLEOTIDE SEQUENCE [LARGE SCALE GENOMIC DNA]</scope>
    <source>
        <strain evidence="1 2">Z-761</strain>
    </source>
</reference>
<dbReference type="RefSeq" id="WP_048119616.1">
    <property type="nucleotide sequence ID" value="NZ_CP009520.1"/>
</dbReference>
<gene>
    <name evidence="1" type="ORF">MSVAZ_1272</name>
</gene>
<organism evidence="1 2">
    <name type="scientific">Methanosarcina vacuolata Z-761</name>
    <dbReference type="NCBI Taxonomy" id="1434123"/>
    <lineage>
        <taxon>Archaea</taxon>
        <taxon>Methanobacteriati</taxon>
        <taxon>Methanobacteriota</taxon>
        <taxon>Stenosarchaea group</taxon>
        <taxon>Methanomicrobia</taxon>
        <taxon>Methanosarcinales</taxon>
        <taxon>Methanosarcinaceae</taxon>
        <taxon>Methanosarcina</taxon>
    </lineage>
</organism>
<dbReference type="AlphaFoldDB" id="A0A0E3LH27"/>
<dbReference type="PATRIC" id="fig|1434123.4.peg.1511"/>
<keyword evidence="2" id="KW-1185">Reference proteome</keyword>
<evidence type="ECO:0000313" key="1">
    <source>
        <dbReference type="EMBL" id="AKB43541.1"/>
    </source>
</evidence>
<accession>A0A0E3LH27</accession>
<dbReference type="GeneID" id="24809691"/>
<dbReference type="HOGENOM" id="CLU_089862_0_0_2"/>
<dbReference type="EMBL" id="CP009520">
    <property type="protein sequence ID" value="AKB43541.1"/>
    <property type="molecule type" value="Genomic_DNA"/>
</dbReference>
<protein>
    <submittedName>
        <fullName evidence="1">Uncharacterized protein</fullName>
    </submittedName>
</protein>
<proteinExistence type="predicted"/>